<accession>A0A1I4T9F9</accession>
<dbReference type="Pfam" id="PF07499">
    <property type="entry name" value="RuvA_C"/>
    <property type="match status" value="1"/>
</dbReference>
<dbReference type="GO" id="GO:0005737">
    <property type="term" value="C:cytoplasm"/>
    <property type="evidence" value="ECO:0007669"/>
    <property type="project" value="UniProtKB-SubCell"/>
</dbReference>
<keyword evidence="1 6" id="KW-0963">Cytoplasm</keyword>
<comment type="caution">
    <text evidence="6">Lacks conserved residue(s) required for the propagation of feature annotation.</text>
</comment>
<evidence type="ECO:0000256" key="2">
    <source>
        <dbReference type="ARBA" id="ARBA00022763"/>
    </source>
</evidence>
<comment type="subunit">
    <text evidence="6">Homotetramer. Forms an RuvA(8)-RuvB(12)-Holliday junction (HJ) complex. HJ DNA is sandwiched between 2 RuvA tetramers; dsDNA enters through RuvA and exits via RuvB. An RuvB hexamer assembles on each DNA strand where it exits the tetramer. Each RuvB hexamer is contacted by two RuvA subunits (via domain III) on 2 adjacent RuvB subunits; this complex drives branch migration. In the full resolvosome a probable DNA-RuvA(4)-RuvB(12)-RuvC(2) complex forms which resolves the HJ.</text>
</comment>
<dbReference type="AlphaFoldDB" id="A0A1I4T9F9"/>
<evidence type="ECO:0000313" key="10">
    <source>
        <dbReference type="Proteomes" id="UP000199339"/>
    </source>
</evidence>
<dbReference type="Gene3D" id="2.40.50.140">
    <property type="entry name" value="Nucleic acid-binding proteins"/>
    <property type="match status" value="1"/>
</dbReference>
<keyword evidence="2 6" id="KW-0227">DNA damage</keyword>
<comment type="subcellular location">
    <subcellularLocation>
        <location evidence="6">Cytoplasm</location>
    </subcellularLocation>
</comment>
<dbReference type="HAMAP" id="MF_00031">
    <property type="entry name" value="DNA_HJ_migration_RuvA"/>
    <property type="match status" value="1"/>
</dbReference>
<comment type="domain">
    <text evidence="6">Has three domains with a flexible linker between the domains II and III and assumes an 'L' shape. Domain III is highly mobile and contacts RuvB.</text>
</comment>
<sequence length="210" mass="22223">MIGRIRGILVEKTPGQALVECAGLGYEIDIPYTTFFHLPESGQEVTLHTHFAVREDAQSLYGFAAKLDRDLFRLLIKVNGVGPKLAVGILSGLDAQQFIRCVEAKDANSLVKLPGVGKKTAERLLIEMADRIGQLEGQFVPMSPGATVAGGPSSGQAATGPDPREEAEAALIALGYKPQEAAKAISKVAEEGATSETLIRLALRSMIPAG</sequence>
<gene>
    <name evidence="6" type="primary">ruvA</name>
    <name evidence="9" type="ORF">SAMN04487961_1059</name>
</gene>
<dbReference type="EMBL" id="FOUR01000002">
    <property type="protein sequence ID" value="SFM73349.1"/>
    <property type="molecule type" value="Genomic_DNA"/>
</dbReference>
<dbReference type="InterPro" id="IPR011114">
    <property type="entry name" value="RuvA_C"/>
</dbReference>
<dbReference type="GO" id="GO:0000400">
    <property type="term" value="F:four-way junction DNA binding"/>
    <property type="evidence" value="ECO:0007669"/>
    <property type="project" value="UniProtKB-UniRule"/>
</dbReference>
<evidence type="ECO:0000256" key="6">
    <source>
        <dbReference type="HAMAP-Rule" id="MF_00031"/>
    </source>
</evidence>
<dbReference type="GO" id="GO:0005524">
    <property type="term" value="F:ATP binding"/>
    <property type="evidence" value="ECO:0007669"/>
    <property type="project" value="InterPro"/>
</dbReference>
<dbReference type="Gene3D" id="1.10.8.10">
    <property type="entry name" value="DNA helicase RuvA subunit, C-terminal domain"/>
    <property type="match status" value="1"/>
</dbReference>
<evidence type="ECO:0000256" key="7">
    <source>
        <dbReference type="SAM" id="MobiDB-lite"/>
    </source>
</evidence>
<keyword evidence="10" id="KW-1185">Reference proteome</keyword>
<keyword evidence="5 6" id="KW-0234">DNA repair</keyword>
<dbReference type="Pfam" id="PF14520">
    <property type="entry name" value="HHH_5"/>
    <property type="match status" value="1"/>
</dbReference>
<dbReference type="CDD" id="cd14332">
    <property type="entry name" value="UBA_RuvA_C"/>
    <property type="match status" value="1"/>
</dbReference>
<dbReference type="RefSeq" id="WP_091999795.1">
    <property type="nucleotide sequence ID" value="NZ_FOUR01000002.1"/>
</dbReference>
<feature type="region of interest" description="Domain III" evidence="6">
    <location>
        <begin position="159"/>
        <end position="210"/>
    </location>
</feature>
<dbReference type="SUPFAM" id="SSF46929">
    <property type="entry name" value="DNA helicase RuvA subunit, C-terminal domain"/>
    <property type="match status" value="1"/>
</dbReference>
<keyword evidence="3 6" id="KW-0238">DNA-binding</keyword>
<dbReference type="InterPro" id="IPR012340">
    <property type="entry name" value="NA-bd_OB-fold"/>
</dbReference>
<evidence type="ECO:0000256" key="4">
    <source>
        <dbReference type="ARBA" id="ARBA00023172"/>
    </source>
</evidence>
<keyword evidence="9" id="KW-0067">ATP-binding</keyword>
<dbReference type="SUPFAM" id="SSF47781">
    <property type="entry name" value="RuvA domain 2-like"/>
    <property type="match status" value="1"/>
</dbReference>
<feature type="region of interest" description="Disordered" evidence="7">
    <location>
        <begin position="143"/>
        <end position="164"/>
    </location>
</feature>
<comment type="similarity">
    <text evidence="6">Belongs to the RuvA family.</text>
</comment>
<evidence type="ECO:0000256" key="5">
    <source>
        <dbReference type="ARBA" id="ARBA00023204"/>
    </source>
</evidence>
<feature type="domain" description="Helix-hairpin-helix DNA-binding motif class 1" evidence="8">
    <location>
        <begin position="73"/>
        <end position="92"/>
    </location>
</feature>
<dbReference type="OrthoDB" id="5293449at2"/>
<dbReference type="Pfam" id="PF01330">
    <property type="entry name" value="RuvA_N"/>
    <property type="match status" value="1"/>
</dbReference>
<name>A0A1I4T9F9_9GAMM</name>
<evidence type="ECO:0000256" key="1">
    <source>
        <dbReference type="ARBA" id="ARBA00022490"/>
    </source>
</evidence>
<keyword evidence="9" id="KW-0347">Helicase</keyword>
<organism evidence="9 10">
    <name type="scientific">Marinobacter pelagius</name>
    <dbReference type="NCBI Taxonomy" id="379482"/>
    <lineage>
        <taxon>Bacteria</taxon>
        <taxon>Pseudomonadati</taxon>
        <taxon>Pseudomonadota</taxon>
        <taxon>Gammaproteobacteria</taxon>
        <taxon>Pseudomonadales</taxon>
        <taxon>Marinobacteraceae</taxon>
        <taxon>Marinobacter</taxon>
    </lineage>
</organism>
<proteinExistence type="inferred from homology"/>
<dbReference type="NCBIfam" id="TIGR00084">
    <property type="entry name" value="ruvA"/>
    <property type="match status" value="1"/>
</dbReference>
<dbReference type="GO" id="GO:0009379">
    <property type="term" value="C:Holliday junction helicase complex"/>
    <property type="evidence" value="ECO:0007669"/>
    <property type="project" value="InterPro"/>
</dbReference>
<dbReference type="InterPro" id="IPR003583">
    <property type="entry name" value="Hlx-hairpin-Hlx_DNA-bd_motif"/>
</dbReference>
<dbReference type="GO" id="GO:0048476">
    <property type="term" value="C:Holliday junction resolvase complex"/>
    <property type="evidence" value="ECO:0007669"/>
    <property type="project" value="UniProtKB-UniRule"/>
</dbReference>
<dbReference type="InterPro" id="IPR000085">
    <property type="entry name" value="RuvA"/>
</dbReference>
<dbReference type="InterPro" id="IPR013849">
    <property type="entry name" value="DNA_helicase_Holl-junc_RuvA_I"/>
</dbReference>
<feature type="region of interest" description="Domain I" evidence="6">
    <location>
        <begin position="1"/>
        <end position="64"/>
    </location>
</feature>
<dbReference type="GO" id="GO:0009378">
    <property type="term" value="F:four-way junction helicase activity"/>
    <property type="evidence" value="ECO:0007669"/>
    <property type="project" value="InterPro"/>
</dbReference>
<dbReference type="GO" id="GO:0006310">
    <property type="term" value="P:DNA recombination"/>
    <property type="evidence" value="ECO:0007669"/>
    <property type="project" value="UniProtKB-UniRule"/>
</dbReference>
<keyword evidence="4 6" id="KW-0233">DNA recombination</keyword>
<evidence type="ECO:0000256" key="3">
    <source>
        <dbReference type="ARBA" id="ARBA00023125"/>
    </source>
</evidence>
<dbReference type="InterPro" id="IPR036267">
    <property type="entry name" value="RuvA_C_sf"/>
</dbReference>
<keyword evidence="9" id="KW-0378">Hydrolase</keyword>
<dbReference type="Gene3D" id="1.10.150.20">
    <property type="entry name" value="5' to 3' exonuclease, C-terminal subdomain"/>
    <property type="match status" value="1"/>
</dbReference>
<comment type="function">
    <text evidence="6">The RuvA-RuvB-RuvC complex processes Holliday junction (HJ) DNA during genetic recombination and DNA repair, while the RuvA-RuvB complex plays an important role in the rescue of blocked DNA replication forks via replication fork reversal (RFR). RuvA specifically binds to HJ cruciform DNA, conferring on it an open structure. The RuvB hexamer acts as an ATP-dependent pump, pulling dsDNA into and through the RuvAB complex. HJ branch migration allows RuvC to scan DNA until it finds its consensus sequence, where it cleaves and resolves the cruciform DNA.</text>
</comment>
<dbReference type="SUPFAM" id="SSF50249">
    <property type="entry name" value="Nucleic acid-binding proteins"/>
    <property type="match status" value="1"/>
</dbReference>
<protein>
    <recommendedName>
        <fullName evidence="6">Holliday junction branch migration complex subunit RuvA</fullName>
    </recommendedName>
</protein>
<dbReference type="GO" id="GO:0006281">
    <property type="term" value="P:DNA repair"/>
    <property type="evidence" value="ECO:0007669"/>
    <property type="project" value="UniProtKB-UniRule"/>
</dbReference>
<feature type="domain" description="Helix-hairpin-helix DNA-binding motif class 1" evidence="8">
    <location>
        <begin position="108"/>
        <end position="127"/>
    </location>
</feature>
<dbReference type="SMART" id="SM00278">
    <property type="entry name" value="HhH1"/>
    <property type="match status" value="2"/>
</dbReference>
<dbReference type="InterPro" id="IPR010994">
    <property type="entry name" value="RuvA_2-like"/>
</dbReference>
<evidence type="ECO:0000313" key="9">
    <source>
        <dbReference type="EMBL" id="SFM73349.1"/>
    </source>
</evidence>
<reference evidence="10" key="1">
    <citation type="submission" date="2016-10" db="EMBL/GenBank/DDBJ databases">
        <authorList>
            <person name="Varghese N."/>
            <person name="Submissions S."/>
        </authorList>
    </citation>
    <scope>NUCLEOTIDE SEQUENCE [LARGE SCALE GENOMIC DNA]</scope>
    <source>
        <strain evidence="10">CGMCC 1.6775</strain>
    </source>
</reference>
<evidence type="ECO:0000259" key="8">
    <source>
        <dbReference type="SMART" id="SM00278"/>
    </source>
</evidence>
<dbReference type="Proteomes" id="UP000199339">
    <property type="component" value="Unassembled WGS sequence"/>
</dbReference>
<keyword evidence="9" id="KW-0547">Nucleotide-binding</keyword>